<dbReference type="InterPro" id="IPR035906">
    <property type="entry name" value="MetI-like_sf"/>
</dbReference>
<feature type="transmembrane region" description="Helical" evidence="11">
    <location>
        <begin position="281"/>
        <end position="303"/>
    </location>
</feature>
<feature type="transmembrane region" description="Helical" evidence="11">
    <location>
        <begin position="323"/>
        <end position="346"/>
    </location>
</feature>
<evidence type="ECO:0000256" key="11">
    <source>
        <dbReference type="RuleBase" id="RU363032"/>
    </source>
</evidence>
<evidence type="ECO:0000313" key="14">
    <source>
        <dbReference type="Proteomes" id="UP000761264"/>
    </source>
</evidence>
<dbReference type="InterPro" id="IPR005947">
    <property type="entry name" value="ThiP_ABC_transpt"/>
</dbReference>
<feature type="transmembrane region" description="Helical" evidence="11">
    <location>
        <begin position="497"/>
        <end position="522"/>
    </location>
</feature>
<evidence type="ECO:0000256" key="9">
    <source>
        <dbReference type="ARBA" id="ARBA00022989"/>
    </source>
</evidence>
<dbReference type="GO" id="GO:0015888">
    <property type="term" value="P:thiamine transport"/>
    <property type="evidence" value="ECO:0007669"/>
    <property type="project" value="InterPro"/>
</dbReference>
<dbReference type="EMBL" id="JAAQPH010000001">
    <property type="protein sequence ID" value="NIA67159.1"/>
    <property type="molecule type" value="Genomic_DNA"/>
</dbReference>
<evidence type="ECO:0000256" key="5">
    <source>
        <dbReference type="ARBA" id="ARBA00022475"/>
    </source>
</evidence>
<feature type="domain" description="ABC transmembrane type-1" evidence="12">
    <location>
        <begin position="323"/>
        <end position="518"/>
    </location>
</feature>
<protein>
    <recommendedName>
        <fullName evidence="3">Thiamine transport system permease protein ThiP</fullName>
    </recommendedName>
</protein>
<keyword evidence="10 11" id="KW-0472">Membrane</keyword>
<dbReference type="SUPFAM" id="SSF161098">
    <property type="entry name" value="MetI-like"/>
    <property type="match status" value="2"/>
</dbReference>
<dbReference type="GO" id="GO:0022857">
    <property type="term" value="F:transmembrane transporter activity"/>
    <property type="evidence" value="ECO:0007669"/>
    <property type="project" value="InterPro"/>
</dbReference>
<sequence length="537" mass="58184">MPWWLPASFALSLILLLVGGALLALGLTAGGLDLFDNLGQPYLWRVVWFTLWQAALSTFLSVGLAVPLARALARRQFLGRGLMLRLFSLSLVIPVIVAIFGIVAVHGRRGWVNDGLELLGFSGTHYLYGLGGILIGHTFFNMPFVARVLLQALEGVPPESWRVASQYGLRSRDVFRLIEWPALRTVLPGVAGLVFMLCFTSFAVVLTLGGGPKATTLEVAVYQALRFDFDLGRAVTLALVQLIFCGGIVLALLRLSLPGSLNLTEGRVYERPDRAGWTGRLWDGAVIVFAMLLVLLPLAAVALAGFNPTAASVLAEPRVWRAVWQSLVIALSSASLALLLGGALLISSRILRHRLLRFRAAARLELSASLILVVPPFVLATGLFVLLRPFADVFALGLPLVILVNALMALPFVVRFLGGPMMEEAQKHDRLCQSLGIAGWTRLRLIEWPNLRRPVALALAVAATLSLGDLGVIALFGSQDFATLPLLLYRAMGGFRMAEAAVIAALLSLLCLLLFLAIEFGLGRLCFHARQRRVGHA</sequence>
<dbReference type="InterPro" id="IPR000515">
    <property type="entry name" value="MetI-like"/>
</dbReference>
<comment type="subunit">
    <text evidence="2">The complex is composed of two ATP-binding proteins (ThiQ), two transmembrane proteins (ThiP) and a solute-binding protein (ThiB).</text>
</comment>
<evidence type="ECO:0000313" key="13">
    <source>
        <dbReference type="EMBL" id="NIA67159.1"/>
    </source>
</evidence>
<gene>
    <name evidence="13" type="primary">thiP</name>
    <name evidence="13" type="ORF">HBA54_00970</name>
</gene>
<feature type="transmembrane region" description="Helical" evidence="11">
    <location>
        <begin position="455"/>
        <end position="477"/>
    </location>
</feature>
<feature type="transmembrane region" description="Helical" evidence="11">
    <location>
        <begin position="126"/>
        <end position="150"/>
    </location>
</feature>
<comment type="similarity">
    <text evidence="11">Belongs to the binding-protein-dependent transport system permease family.</text>
</comment>
<dbReference type="AlphaFoldDB" id="A0A967EV14"/>
<feature type="transmembrane region" description="Helical" evidence="11">
    <location>
        <begin position="393"/>
        <end position="417"/>
    </location>
</feature>
<evidence type="ECO:0000256" key="2">
    <source>
        <dbReference type="ARBA" id="ARBA00011650"/>
    </source>
</evidence>
<evidence type="ECO:0000256" key="7">
    <source>
        <dbReference type="ARBA" id="ARBA00022692"/>
    </source>
</evidence>
<feature type="transmembrane region" description="Helical" evidence="11">
    <location>
        <begin position="42"/>
        <end position="66"/>
    </location>
</feature>
<name>A0A967EV14_9PROT</name>
<dbReference type="Pfam" id="PF00528">
    <property type="entry name" value="BPD_transp_1"/>
    <property type="match status" value="2"/>
</dbReference>
<feature type="transmembrane region" description="Helical" evidence="11">
    <location>
        <begin position="231"/>
        <end position="253"/>
    </location>
</feature>
<evidence type="ECO:0000256" key="4">
    <source>
        <dbReference type="ARBA" id="ARBA00022448"/>
    </source>
</evidence>
<dbReference type="GO" id="GO:0005886">
    <property type="term" value="C:plasma membrane"/>
    <property type="evidence" value="ECO:0007669"/>
    <property type="project" value="UniProtKB-SubCell"/>
</dbReference>
<keyword evidence="7 11" id="KW-0812">Transmembrane</keyword>
<feature type="transmembrane region" description="Helical" evidence="11">
    <location>
        <begin position="86"/>
        <end position="106"/>
    </location>
</feature>
<dbReference type="NCBIfam" id="TIGR01253">
    <property type="entry name" value="thiP"/>
    <property type="match status" value="1"/>
</dbReference>
<evidence type="ECO:0000256" key="3">
    <source>
        <dbReference type="ARBA" id="ARBA00016947"/>
    </source>
</evidence>
<evidence type="ECO:0000256" key="1">
    <source>
        <dbReference type="ARBA" id="ARBA00004429"/>
    </source>
</evidence>
<organism evidence="13 14">
    <name type="scientific">Pelagibius litoralis</name>
    <dbReference type="NCBI Taxonomy" id="374515"/>
    <lineage>
        <taxon>Bacteria</taxon>
        <taxon>Pseudomonadati</taxon>
        <taxon>Pseudomonadota</taxon>
        <taxon>Alphaproteobacteria</taxon>
        <taxon>Rhodospirillales</taxon>
        <taxon>Rhodovibrionaceae</taxon>
        <taxon>Pelagibius</taxon>
    </lineage>
</organism>
<evidence type="ECO:0000256" key="6">
    <source>
        <dbReference type="ARBA" id="ARBA00022519"/>
    </source>
</evidence>
<keyword evidence="14" id="KW-1185">Reference proteome</keyword>
<keyword evidence="4 11" id="KW-0813">Transport</keyword>
<dbReference type="PANTHER" id="PTHR30183:SF9">
    <property type="entry name" value="THIAMINE TRANSPORT SYSTEM PERMEASE PROTEIN THIP"/>
    <property type="match status" value="1"/>
</dbReference>
<feature type="transmembrane region" description="Helical" evidence="11">
    <location>
        <begin position="186"/>
        <end position="211"/>
    </location>
</feature>
<keyword evidence="8" id="KW-0677">Repeat</keyword>
<comment type="subcellular location">
    <subcellularLocation>
        <location evidence="1">Cell inner membrane</location>
        <topology evidence="1">Multi-pass membrane protein</topology>
    </subcellularLocation>
    <subcellularLocation>
        <location evidence="11">Cell membrane</location>
        <topology evidence="11">Multi-pass membrane protein</topology>
    </subcellularLocation>
</comment>
<feature type="transmembrane region" description="Helical" evidence="11">
    <location>
        <begin position="366"/>
        <end position="387"/>
    </location>
</feature>
<dbReference type="PANTHER" id="PTHR30183">
    <property type="entry name" value="MOLYBDENUM TRANSPORT SYSTEM PERMEASE PROTEIN MODB"/>
    <property type="match status" value="1"/>
</dbReference>
<proteinExistence type="inferred from homology"/>
<dbReference type="PROSITE" id="PS50928">
    <property type="entry name" value="ABC_TM1"/>
    <property type="match status" value="2"/>
</dbReference>
<keyword evidence="5" id="KW-1003">Cell membrane</keyword>
<dbReference type="Gene3D" id="1.10.3720.10">
    <property type="entry name" value="MetI-like"/>
    <property type="match status" value="2"/>
</dbReference>
<dbReference type="Proteomes" id="UP000761264">
    <property type="component" value="Unassembled WGS sequence"/>
</dbReference>
<evidence type="ECO:0000256" key="8">
    <source>
        <dbReference type="ARBA" id="ARBA00022737"/>
    </source>
</evidence>
<evidence type="ECO:0000259" key="12">
    <source>
        <dbReference type="PROSITE" id="PS50928"/>
    </source>
</evidence>
<feature type="domain" description="ABC transmembrane type-1" evidence="12">
    <location>
        <begin position="47"/>
        <end position="254"/>
    </location>
</feature>
<dbReference type="RefSeq" id="WP_167220442.1">
    <property type="nucleotide sequence ID" value="NZ_JAAQPH010000001.1"/>
</dbReference>
<comment type="caution">
    <text evidence="13">The sequence shown here is derived from an EMBL/GenBank/DDBJ whole genome shotgun (WGS) entry which is preliminary data.</text>
</comment>
<keyword evidence="9 11" id="KW-1133">Transmembrane helix</keyword>
<reference evidence="13" key="1">
    <citation type="submission" date="2020-03" db="EMBL/GenBank/DDBJ databases">
        <title>Genome of Pelagibius litoralis DSM 21314T.</title>
        <authorList>
            <person name="Wang G."/>
        </authorList>
    </citation>
    <scope>NUCLEOTIDE SEQUENCE</scope>
    <source>
        <strain evidence="13">DSM 21314</strain>
    </source>
</reference>
<accession>A0A967EV14</accession>
<dbReference type="CDD" id="cd06261">
    <property type="entry name" value="TM_PBP2"/>
    <property type="match status" value="2"/>
</dbReference>
<evidence type="ECO:0000256" key="10">
    <source>
        <dbReference type="ARBA" id="ARBA00023136"/>
    </source>
</evidence>
<keyword evidence="6" id="KW-0997">Cell inner membrane</keyword>